<feature type="signal peptide" evidence="2">
    <location>
        <begin position="1"/>
        <end position="26"/>
    </location>
</feature>
<dbReference type="AlphaFoldDB" id="A0A852W096"/>
<evidence type="ECO:0000256" key="1">
    <source>
        <dbReference type="SAM" id="MobiDB-lite"/>
    </source>
</evidence>
<reference evidence="3 6" key="1">
    <citation type="submission" date="2020-07" db="EMBL/GenBank/DDBJ databases">
        <title>Sequencing the genomes of 1000 actinobacteria strains.</title>
        <authorList>
            <person name="Klenk H.-P."/>
        </authorList>
    </citation>
    <scope>NUCLEOTIDE SEQUENCE [LARGE SCALE GENOMIC DNA]</scope>
    <source>
        <strain evidence="4 5">DSM 44104</strain>
        <strain evidence="3 6">DSM 44749</strain>
    </source>
</reference>
<dbReference type="GeneID" id="98052026"/>
<dbReference type="EMBL" id="PHUJ01000003">
    <property type="protein sequence ID" value="PKB32479.1"/>
    <property type="molecule type" value="Genomic_DNA"/>
</dbReference>
<dbReference type="Proteomes" id="UP000549695">
    <property type="component" value="Unassembled WGS sequence"/>
</dbReference>
<evidence type="ECO:0000256" key="2">
    <source>
        <dbReference type="SAM" id="SignalP"/>
    </source>
</evidence>
<evidence type="ECO:0000313" key="3">
    <source>
        <dbReference type="EMBL" id="NYG01969.1"/>
    </source>
</evidence>
<feature type="chain" id="PRO_5044663837" description="Secreted protein" evidence="2">
    <location>
        <begin position="27"/>
        <end position="75"/>
    </location>
</feature>
<organism evidence="3 6">
    <name type="scientific">Pseudonocardia alni</name>
    <name type="common">Amycolata alni</name>
    <dbReference type="NCBI Taxonomy" id="33907"/>
    <lineage>
        <taxon>Bacteria</taxon>
        <taxon>Bacillati</taxon>
        <taxon>Actinomycetota</taxon>
        <taxon>Actinomycetes</taxon>
        <taxon>Pseudonocardiales</taxon>
        <taxon>Pseudonocardiaceae</taxon>
        <taxon>Pseudonocardia</taxon>
    </lineage>
</organism>
<evidence type="ECO:0000313" key="6">
    <source>
        <dbReference type="Proteomes" id="UP000549695"/>
    </source>
</evidence>
<comment type="caution">
    <text evidence="3">The sequence shown here is derived from an EMBL/GenBank/DDBJ whole genome shotgun (WGS) entry which is preliminary data.</text>
</comment>
<evidence type="ECO:0000313" key="4">
    <source>
        <dbReference type="EMBL" id="PKB32479.1"/>
    </source>
</evidence>
<dbReference type="Proteomes" id="UP000232453">
    <property type="component" value="Unassembled WGS sequence"/>
</dbReference>
<evidence type="ECO:0000313" key="5">
    <source>
        <dbReference type="Proteomes" id="UP000232453"/>
    </source>
</evidence>
<feature type="compositionally biased region" description="Pro residues" evidence="1">
    <location>
        <begin position="57"/>
        <end position="69"/>
    </location>
</feature>
<gene>
    <name evidence="4" type="ORF">ATL51_4211</name>
    <name evidence="3" type="ORF">HDA37_002254</name>
</gene>
<keyword evidence="2" id="KW-0732">Signal</keyword>
<keyword evidence="6" id="KW-1185">Reference proteome</keyword>
<sequence>MTRLRTTAPLLLAAGLAALAVATVHDAGCADPGRYEARGDGTWSLVGGCVDPGDLVIPPPPVVQPPAPSPEQSRS</sequence>
<accession>A0A852W096</accession>
<proteinExistence type="predicted"/>
<name>A0A852W096_PSEA5</name>
<evidence type="ECO:0008006" key="7">
    <source>
        <dbReference type="Google" id="ProtNLM"/>
    </source>
</evidence>
<dbReference type="EMBL" id="JACCCZ010000001">
    <property type="protein sequence ID" value="NYG01969.1"/>
    <property type="molecule type" value="Genomic_DNA"/>
</dbReference>
<feature type="region of interest" description="Disordered" evidence="1">
    <location>
        <begin position="56"/>
        <end position="75"/>
    </location>
</feature>
<accession>A0AA44USQ4</accession>
<protein>
    <recommendedName>
        <fullName evidence="7">Secreted protein</fullName>
    </recommendedName>
</protein>
<dbReference type="RefSeq" id="WP_073577681.1">
    <property type="nucleotide sequence ID" value="NZ_BAAAJZ010000001.1"/>
</dbReference>